<evidence type="ECO:0000313" key="2">
    <source>
        <dbReference type="Proteomes" id="UP000555564"/>
    </source>
</evidence>
<dbReference type="Proteomes" id="UP000555564">
    <property type="component" value="Unassembled WGS sequence"/>
</dbReference>
<dbReference type="AlphaFoldDB" id="A0A7X0IGS1"/>
<dbReference type="RefSeq" id="WP_184983348.1">
    <property type="nucleotide sequence ID" value="NZ_BAAALO010000097.1"/>
</dbReference>
<dbReference type="EMBL" id="JACHIU010000001">
    <property type="protein sequence ID" value="MBB6474653.1"/>
    <property type="molecule type" value="Genomic_DNA"/>
</dbReference>
<protein>
    <submittedName>
        <fullName evidence="1">Uncharacterized protein</fullName>
    </submittedName>
</protein>
<name>A0A7X0IGS1_9ACTN</name>
<sequence>MRVKTTAAADPQEQFIHLVRLAWDLRRRGLGSAIDLPTGAEPALVVSRASRPLKVMALARDGKWFFTWGRGRDQKVGALAEDAPDRVWEAAQ</sequence>
<evidence type="ECO:0000313" key="1">
    <source>
        <dbReference type="EMBL" id="MBB6474653.1"/>
    </source>
</evidence>
<proteinExistence type="predicted"/>
<organism evidence="1 2">
    <name type="scientific">Sphaerisporangium rubeum</name>
    <dbReference type="NCBI Taxonomy" id="321317"/>
    <lineage>
        <taxon>Bacteria</taxon>
        <taxon>Bacillati</taxon>
        <taxon>Actinomycetota</taxon>
        <taxon>Actinomycetes</taxon>
        <taxon>Streptosporangiales</taxon>
        <taxon>Streptosporangiaceae</taxon>
        <taxon>Sphaerisporangium</taxon>
    </lineage>
</organism>
<reference evidence="1 2" key="1">
    <citation type="submission" date="2020-08" db="EMBL/GenBank/DDBJ databases">
        <title>Sequencing the genomes of 1000 actinobacteria strains.</title>
        <authorList>
            <person name="Klenk H.-P."/>
        </authorList>
    </citation>
    <scope>NUCLEOTIDE SEQUENCE [LARGE SCALE GENOMIC DNA]</scope>
    <source>
        <strain evidence="1 2">DSM 44936</strain>
    </source>
</reference>
<accession>A0A7X0IGS1</accession>
<comment type="caution">
    <text evidence="1">The sequence shown here is derived from an EMBL/GenBank/DDBJ whole genome shotgun (WGS) entry which is preliminary data.</text>
</comment>
<gene>
    <name evidence="1" type="ORF">BJ992_004084</name>
</gene>
<keyword evidence="2" id="KW-1185">Reference proteome</keyword>